<comment type="subcellular location">
    <subcellularLocation>
        <location evidence="3">Cytoplasm</location>
    </subcellularLocation>
</comment>
<feature type="binding site" evidence="3">
    <location>
        <begin position="176"/>
        <end position="178"/>
    </location>
    <ligand>
        <name>NAD(+)</name>
        <dbReference type="ChEBI" id="CHEBI:57540"/>
    </ligand>
</feature>
<comment type="caution">
    <text evidence="3">Lacks conserved residue(s) required for the propagation of feature annotation.</text>
</comment>
<evidence type="ECO:0000256" key="1">
    <source>
        <dbReference type="ARBA" id="ARBA00022679"/>
    </source>
</evidence>
<feature type="domain" description="Deacetylase sirtuin-type" evidence="5">
    <location>
        <begin position="1"/>
        <end position="236"/>
    </location>
</feature>
<feature type="binding site" evidence="3">
    <location>
        <position position="53"/>
    </location>
    <ligand>
        <name>substrate</name>
    </ligand>
</feature>
<dbReference type="InterPro" id="IPR026591">
    <property type="entry name" value="Sirtuin_cat_small_dom_sf"/>
</dbReference>
<feature type="binding site" evidence="3">
    <location>
        <begin position="92"/>
        <end position="95"/>
    </location>
    <ligand>
        <name>NAD(+)</name>
        <dbReference type="ChEBI" id="CHEBI:57540"/>
    </ligand>
</feature>
<evidence type="ECO:0000313" key="7">
    <source>
        <dbReference type="Proteomes" id="UP000615326"/>
    </source>
</evidence>
<protein>
    <recommendedName>
        <fullName evidence="3">NAD-dependent protein deacylase</fullName>
        <ecNumber evidence="3">2.3.1.286</ecNumber>
    </recommendedName>
    <alternativeName>
        <fullName evidence="3">Regulatory protein SIR2 homolog</fullName>
    </alternativeName>
</protein>
<comment type="catalytic activity">
    <reaction evidence="3">
        <text>N(6)-succinyl-L-lysyl-[protein] + NAD(+) + H2O = 2''-O-succinyl-ADP-D-ribose + nicotinamide + L-lysyl-[protein]</text>
        <dbReference type="Rhea" id="RHEA:47668"/>
        <dbReference type="Rhea" id="RHEA-COMP:9752"/>
        <dbReference type="Rhea" id="RHEA-COMP:11877"/>
        <dbReference type="ChEBI" id="CHEBI:15377"/>
        <dbReference type="ChEBI" id="CHEBI:17154"/>
        <dbReference type="ChEBI" id="CHEBI:29969"/>
        <dbReference type="ChEBI" id="CHEBI:57540"/>
        <dbReference type="ChEBI" id="CHEBI:87830"/>
        <dbReference type="ChEBI" id="CHEBI:87832"/>
    </reaction>
</comment>
<feature type="binding site" evidence="3 4">
    <location>
        <position position="118"/>
    </location>
    <ligand>
        <name>Zn(2+)</name>
        <dbReference type="ChEBI" id="CHEBI:29105"/>
    </ligand>
</feature>
<comment type="function">
    <text evidence="3">NAD-dependent lysine deacetylase and desuccinylase that specifically removes acetyl and succinyl groups on target proteins. Modulates the activities of several proteins which are inactive in their acylated form.</text>
</comment>
<dbReference type="SUPFAM" id="SSF52467">
    <property type="entry name" value="DHS-like NAD/FAD-binding domain"/>
    <property type="match status" value="1"/>
</dbReference>
<comment type="similarity">
    <text evidence="3">Belongs to the sirtuin family. Class III subfamily.</text>
</comment>
<comment type="domain">
    <text evidence="3">2 residues (Tyr-53 and Arg-56) present in a large hydrophobic pocket are probably involved in substrate specificity. They are important for desuccinylation activity, but dispensable for deacetylation activity.</text>
</comment>
<organism evidence="6 7">
    <name type="scientific">Acetobacter fallax</name>
    <dbReference type="NCBI Taxonomy" id="1737473"/>
    <lineage>
        <taxon>Bacteria</taxon>
        <taxon>Pseudomonadati</taxon>
        <taxon>Pseudomonadota</taxon>
        <taxon>Alphaproteobacteria</taxon>
        <taxon>Acetobacterales</taxon>
        <taxon>Acetobacteraceae</taxon>
        <taxon>Acetobacter</taxon>
    </lineage>
</organism>
<keyword evidence="3 4" id="KW-0479">Metal-binding</keyword>
<dbReference type="PROSITE" id="PS50305">
    <property type="entry name" value="SIRTUIN"/>
    <property type="match status" value="1"/>
</dbReference>
<dbReference type="Proteomes" id="UP000615326">
    <property type="component" value="Unassembled WGS sequence"/>
</dbReference>
<feature type="binding site" evidence="3 4">
    <location>
        <position position="140"/>
    </location>
    <ligand>
        <name>Zn(2+)</name>
        <dbReference type="ChEBI" id="CHEBI:29105"/>
    </ligand>
</feature>
<dbReference type="RefSeq" id="WP_173575696.1">
    <property type="nucleotide sequence ID" value="NZ_WOSW01000001.1"/>
</dbReference>
<dbReference type="PANTHER" id="PTHR11085:SF4">
    <property type="entry name" value="NAD-DEPENDENT PROTEIN DEACYLASE"/>
    <property type="match status" value="1"/>
</dbReference>
<dbReference type="EC" id="2.3.1.286" evidence="3"/>
<name>A0ABX0K436_9PROT</name>
<feature type="binding site" evidence="3 4">
    <location>
        <position position="137"/>
    </location>
    <ligand>
        <name>Zn(2+)</name>
        <dbReference type="ChEBI" id="CHEBI:29105"/>
    </ligand>
</feature>
<proteinExistence type="inferred from homology"/>
<sequence>MERMVILTGAGISRESGLDTFRDEGGIWSRIRLEDVCTPEGFARDPDTVDDFYNKRRRELSTAEPNAAHRALADLEAAYGNMTDDAFLLITQNIDDLHERAGSENLVHIHGELLRLRCLNCGATPLWATDCQRNTPCPACGQPHLRPDVVWFGELPLHMERIQRALERCEVFVAIGTSATVYPAAGFVDEVSGQARTVELNLVPSGNAGLFDEVSYGEATTIVPRFVRDYLAENLL</sequence>
<feature type="binding site" evidence="3">
    <location>
        <position position="219"/>
    </location>
    <ligand>
        <name>NAD(+)</name>
        <dbReference type="ChEBI" id="CHEBI:57540"/>
    </ligand>
</feature>
<evidence type="ECO:0000259" key="5">
    <source>
        <dbReference type="PROSITE" id="PS50305"/>
    </source>
</evidence>
<keyword evidence="3 4" id="KW-0862">Zinc</keyword>
<dbReference type="InterPro" id="IPR026590">
    <property type="entry name" value="Ssirtuin_cat_dom"/>
</dbReference>
<dbReference type="InterPro" id="IPR027546">
    <property type="entry name" value="Sirtuin_class_III"/>
</dbReference>
<dbReference type="PANTHER" id="PTHR11085">
    <property type="entry name" value="NAD-DEPENDENT PROTEIN DEACYLASE SIRTUIN-5, MITOCHONDRIAL-RELATED"/>
    <property type="match status" value="1"/>
</dbReference>
<dbReference type="Gene3D" id="3.30.1600.10">
    <property type="entry name" value="SIR2/SIRT2 'Small Domain"/>
    <property type="match status" value="1"/>
</dbReference>
<comment type="catalytic activity">
    <reaction evidence="3">
        <text>N(6)-acetyl-L-lysyl-[protein] + NAD(+) + H2O = 2''-O-acetyl-ADP-D-ribose + nicotinamide + L-lysyl-[protein]</text>
        <dbReference type="Rhea" id="RHEA:43636"/>
        <dbReference type="Rhea" id="RHEA-COMP:9752"/>
        <dbReference type="Rhea" id="RHEA-COMP:10731"/>
        <dbReference type="ChEBI" id="CHEBI:15377"/>
        <dbReference type="ChEBI" id="CHEBI:17154"/>
        <dbReference type="ChEBI" id="CHEBI:29969"/>
        <dbReference type="ChEBI" id="CHEBI:57540"/>
        <dbReference type="ChEBI" id="CHEBI:61930"/>
        <dbReference type="ChEBI" id="CHEBI:83767"/>
        <dbReference type="EC" id="2.3.1.286"/>
    </reaction>
</comment>
<dbReference type="HAMAP" id="MF_01121">
    <property type="entry name" value="Sirtuin_ClassIII"/>
    <property type="match status" value="1"/>
</dbReference>
<evidence type="ECO:0000313" key="6">
    <source>
        <dbReference type="EMBL" id="NHO31099.1"/>
    </source>
</evidence>
<feature type="binding site" evidence="3">
    <location>
        <position position="56"/>
    </location>
    <ligand>
        <name>substrate</name>
    </ligand>
</feature>
<dbReference type="Gene3D" id="3.40.50.1220">
    <property type="entry name" value="TPP-binding domain"/>
    <property type="match status" value="1"/>
</dbReference>
<reference evidence="6 7" key="1">
    <citation type="journal article" date="2020" name="Int. J. Syst. Evol. Microbiol.">
        <title>Novel acetic acid bacteria from cider fermentations: Acetobacter conturbans sp. nov. and Acetobacter fallax sp. nov.</title>
        <authorList>
            <person name="Sombolestani A.S."/>
            <person name="Cleenwerck I."/>
            <person name="Cnockaert M."/>
            <person name="Borremans W."/>
            <person name="Wieme A.D."/>
            <person name="De Vuyst L."/>
            <person name="Vandamme P."/>
        </authorList>
    </citation>
    <scope>NUCLEOTIDE SEQUENCE [LARGE SCALE GENOMIC DNA]</scope>
    <source>
        <strain evidence="6 7">LMG 1637</strain>
    </source>
</reference>
<dbReference type="InterPro" id="IPR029035">
    <property type="entry name" value="DHS-like_NAD/FAD-binding_dom"/>
</dbReference>
<keyword evidence="3" id="KW-0963">Cytoplasm</keyword>
<comment type="cofactor">
    <cofactor evidence="3">
        <name>Zn(2+)</name>
        <dbReference type="ChEBI" id="CHEBI:29105"/>
    </cofactor>
    <text evidence="3">Binds 1 zinc ion per subunit.</text>
</comment>
<accession>A0ABX0K436</accession>
<keyword evidence="2 3" id="KW-0520">NAD</keyword>
<dbReference type="InterPro" id="IPR050134">
    <property type="entry name" value="NAD-dep_sirtuin_deacylases"/>
</dbReference>
<comment type="caution">
    <text evidence="6">The sequence shown here is derived from an EMBL/GenBank/DDBJ whole genome shotgun (WGS) entry which is preliminary data.</text>
</comment>
<feature type="binding site" evidence="3">
    <location>
        <begin position="201"/>
        <end position="203"/>
    </location>
    <ligand>
        <name>NAD(+)</name>
        <dbReference type="ChEBI" id="CHEBI:57540"/>
    </ligand>
</feature>
<evidence type="ECO:0000256" key="3">
    <source>
        <dbReference type="HAMAP-Rule" id="MF_01121"/>
    </source>
</evidence>
<dbReference type="CDD" id="cd01412">
    <property type="entry name" value="SIRT5_Af1_CobB"/>
    <property type="match status" value="1"/>
</dbReference>
<dbReference type="Pfam" id="PF02146">
    <property type="entry name" value="SIR2"/>
    <property type="match status" value="1"/>
</dbReference>
<keyword evidence="7" id="KW-1185">Reference proteome</keyword>
<gene>
    <name evidence="3" type="primary">cobB</name>
    <name evidence="6" type="ORF">GOB84_00720</name>
</gene>
<dbReference type="EMBL" id="WOSW01000001">
    <property type="protein sequence ID" value="NHO31099.1"/>
    <property type="molecule type" value="Genomic_DNA"/>
</dbReference>
<dbReference type="InterPro" id="IPR003000">
    <property type="entry name" value="Sirtuin"/>
</dbReference>
<keyword evidence="1" id="KW-0808">Transferase</keyword>
<feature type="binding site" evidence="3 4">
    <location>
        <position position="121"/>
    </location>
    <ligand>
        <name>Zn(2+)</name>
        <dbReference type="ChEBI" id="CHEBI:29105"/>
    </ligand>
</feature>
<evidence type="ECO:0000256" key="4">
    <source>
        <dbReference type="PROSITE-ProRule" id="PRU00236"/>
    </source>
</evidence>
<evidence type="ECO:0000256" key="2">
    <source>
        <dbReference type="ARBA" id="ARBA00023027"/>
    </source>
</evidence>
<feature type="active site" description="Proton acceptor" evidence="3 4">
    <location>
        <position position="110"/>
    </location>
</feature>